<evidence type="ECO:0000313" key="8">
    <source>
        <dbReference type="EMBL" id="MDP0588325.1"/>
    </source>
</evidence>
<keyword evidence="4" id="KW-0862">Zinc</keyword>
<dbReference type="SMART" id="SM00355">
    <property type="entry name" value="ZnF_C2H2"/>
    <property type="match status" value="6"/>
</dbReference>
<organism evidence="8 9">
    <name type="scientific">Candidatus Endonucleibacter bathymodioli</name>
    <dbReference type="NCBI Taxonomy" id="539814"/>
    <lineage>
        <taxon>Bacteria</taxon>
        <taxon>Pseudomonadati</taxon>
        <taxon>Pseudomonadota</taxon>
        <taxon>Gammaproteobacteria</taxon>
        <taxon>Oceanospirillales</taxon>
        <taxon>Endozoicomonadaceae</taxon>
        <taxon>Candidatus Endonucleibacter</taxon>
    </lineage>
</organism>
<keyword evidence="6" id="KW-0812">Transmembrane</keyword>
<comment type="caution">
    <text evidence="8">The sequence shown here is derived from an EMBL/GenBank/DDBJ whole genome shotgun (WGS) entry which is preliminary data.</text>
</comment>
<evidence type="ECO:0000259" key="7">
    <source>
        <dbReference type="PROSITE" id="PS50157"/>
    </source>
</evidence>
<name>A0AA90NKN1_9GAMM</name>
<keyword evidence="6" id="KW-1133">Transmembrane helix</keyword>
<dbReference type="InterPro" id="IPR050527">
    <property type="entry name" value="Snail/Krueppel_Znf"/>
</dbReference>
<dbReference type="InterPro" id="IPR013087">
    <property type="entry name" value="Znf_C2H2_type"/>
</dbReference>
<keyword evidence="9" id="KW-1185">Reference proteome</keyword>
<evidence type="ECO:0000256" key="2">
    <source>
        <dbReference type="ARBA" id="ARBA00022737"/>
    </source>
</evidence>
<dbReference type="Pfam" id="PF13912">
    <property type="entry name" value="zf-C2H2_6"/>
    <property type="match status" value="1"/>
</dbReference>
<keyword evidence="3 5" id="KW-0863">Zinc-finger</keyword>
<evidence type="ECO:0000256" key="3">
    <source>
        <dbReference type="ARBA" id="ARBA00022771"/>
    </source>
</evidence>
<keyword evidence="1" id="KW-0479">Metal-binding</keyword>
<feature type="domain" description="C2H2-type" evidence="7">
    <location>
        <begin position="454"/>
        <end position="481"/>
    </location>
</feature>
<dbReference type="Pfam" id="PF13894">
    <property type="entry name" value="zf-C2H2_4"/>
    <property type="match status" value="1"/>
</dbReference>
<keyword evidence="2" id="KW-0677">Repeat</keyword>
<dbReference type="GO" id="GO:0000978">
    <property type="term" value="F:RNA polymerase II cis-regulatory region sequence-specific DNA binding"/>
    <property type="evidence" value="ECO:0007669"/>
    <property type="project" value="TreeGrafter"/>
</dbReference>
<evidence type="ECO:0000256" key="6">
    <source>
        <dbReference type="SAM" id="Phobius"/>
    </source>
</evidence>
<dbReference type="FunFam" id="3.30.160.60:FF:001049">
    <property type="entry name" value="zinc finger protein 319"/>
    <property type="match status" value="1"/>
</dbReference>
<dbReference type="Gene3D" id="3.30.160.60">
    <property type="entry name" value="Classic Zinc Finger"/>
    <property type="match status" value="5"/>
</dbReference>
<feature type="transmembrane region" description="Helical" evidence="6">
    <location>
        <begin position="12"/>
        <end position="31"/>
    </location>
</feature>
<dbReference type="PANTHER" id="PTHR24388:SF53">
    <property type="entry name" value="CHORION TRANSCRIPTION FACTOR CF2-RELATED"/>
    <property type="match status" value="1"/>
</dbReference>
<dbReference type="Pfam" id="PF00096">
    <property type="entry name" value="zf-C2H2"/>
    <property type="match status" value="3"/>
</dbReference>
<evidence type="ECO:0000256" key="5">
    <source>
        <dbReference type="PROSITE-ProRule" id="PRU00042"/>
    </source>
</evidence>
<accession>A0AA90NKN1</accession>
<dbReference type="PROSITE" id="PS50157">
    <property type="entry name" value="ZINC_FINGER_C2H2_2"/>
    <property type="match status" value="6"/>
</dbReference>
<reference evidence="8 9" key="1">
    <citation type="journal article" date="2023" name="bioRxiv">
        <title>An intranuclear bacterial parasite of deep-sea mussels expresses apoptosis inhibitors acquired from its host.</title>
        <authorList>
            <person name="Gonzalez Porras M.A."/>
            <person name="Assie A."/>
            <person name="Tietjen M."/>
            <person name="Violette M."/>
            <person name="Kleiner M."/>
            <person name="Gruber-Vodicka H."/>
            <person name="Dubilier N."/>
            <person name="Leisch N."/>
        </authorList>
    </citation>
    <scope>NUCLEOTIDE SEQUENCE [LARGE SCALE GENOMIC DNA]</scope>
    <source>
        <strain evidence="8">IAP13</strain>
    </source>
</reference>
<dbReference type="InterPro" id="IPR036236">
    <property type="entry name" value="Znf_C2H2_sf"/>
</dbReference>
<feature type="domain" description="C2H2-type" evidence="7">
    <location>
        <begin position="426"/>
        <end position="453"/>
    </location>
</feature>
<dbReference type="GO" id="GO:0000981">
    <property type="term" value="F:DNA-binding transcription factor activity, RNA polymerase II-specific"/>
    <property type="evidence" value="ECO:0007669"/>
    <property type="project" value="TreeGrafter"/>
</dbReference>
<keyword evidence="6" id="KW-0472">Membrane</keyword>
<proteinExistence type="predicted"/>
<dbReference type="GO" id="GO:0008270">
    <property type="term" value="F:zinc ion binding"/>
    <property type="evidence" value="ECO:0007669"/>
    <property type="project" value="UniProtKB-KW"/>
</dbReference>
<dbReference type="AlphaFoldDB" id="A0AA90NKN1"/>
<evidence type="ECO:0000256" key="1">
    <source>
        <dbReference type="ARBA" id="ARBA00022723"/>
    </source>
</evidence>
<feature type="domain" description="C2H2-type" evidence="7">
    <location>
        <begin position="482"/>
        <end position="505"/>
    </location>
</feature>
<feature type="domain" description="C2H2-type" evidence="7">
    <location>
        <begin position="340"/>
        <end position="369"/>
    </location>
</feature>
<dbReference type="PROSITE" id="PS00028">
    <property type="entry name" value="ZINC_FINGER_C2H2_1"/>
    <property type="match status" value="6"/>
</dbReference>
<feature type="domain" description="C2H2-type" evidence="7">
    <location>
        <begin position="398"/>
        <end position="425"/>
    </location>
</feature>
<dbReference type="SUPFAM" id="SSF57667">
    <property type="entry name" value="beta-beta-alpha zinc fingers"/>
    <property type="match status" value="3"/>
</dbReference>
<dbReference type="Proteomes" id="UP001178148">
    <property type="component" value="Unassembled WGS sequence"/>
</dbReference>
<evidence type="ECO:0000313" key="9">
    <source>
        <dbReference type="Proteomes" id="UP001178148"/>
    </source>
</evidence>
<sequence>MILKSLCIANLYTYKLNLFAMVKGILFYYGLLTSMCIQAVLDNNISESINIDKEEDGWFFMYATNSNESLHIKETCYIGMIDKEIQEDSHVNKKICDIIIALQDNNVEEIPNINKYQSLEFRSIGNLSRVEIDGFLRVLNSTQKVYQYALVVIFTINGKDKKLNFNIEKIDLNRTVVPQDIMINSSCSELYILNPIFASCKRMRPVSKHSPHNNNAGYKEMLDMDMLLDYFDNNTGIDILNHQLESCEDTVCDKMPDISVDALLDCCDDDQESDISNADDNIGIESKNNSVESSGIQNKKDILSCGMVINIDNTERPSGKSYECDNRHMLTYTNNKEKPFKCIWPECSNNFAHRGNFNTHMKLHRNKMDYKCAECGKEFVTLQGLNRHIPIHAESKPFKCDICRQSFVQKQQLFGHIMRHLGEKPFKCDTCSKRFVRKDYLKVHLRIHESGNKVKCHLCRKEFTRTNQLTLHLSTHTNEKNFKCDICNKEFARRDYLRRHLLRHARWVKFK</sequence>
<gene>
    <name evidence="8" type="ORF">QS748_03655</name>
</gene>
<evidence type="ECO:0000256" key="4">
    <source>
        <dbReference type="ARBA" id="ARBA00022833"/>
    </source>
</evidence>
<protein>
    <submittedName>
        <fullName evidence="8">C2H2-type zinc finger protein</fullName>
    </submittedName>
</protein>
<feature type="domain" description="C2H2-type" evidence="7">
    <location>
        <begin position="370"/>
        <end position="397"/>
    </location>
</feature>
<dbReference type="FunFam" id="3.30.160.60:FF:000515">
    <property type="entry name" value="early growth response protein 4"/>
    <property type="match status" value="1"/>
</dbReference>
<dbReference type="EMBL" id="JASXSV010000004">
    <property type="protein sequence ID" value="MDP0588325.1"/>
    <property type="molecule type" value="Genomic_DNA"/>
</dbReference>
<dbReference type="PANTHER" id="PTHR24388">
    <property type="entry name" value="ZINC FINGER PROTEIN"/>
    <property type="match status" value="1"/>
</dbReference>